<feature type="transmembrane region" description="Helical" evidence="7">
    <location>
        <begin position="78"/>
        <end position="96"/>
    </location>
</feature>
<evidence type="ECO:0000256" key="6">
    <source>
        <dbReference type="SAM" id="MobiDB-lite"/>
    </source>
</evidence>
<dbReference type="InterPro" id="IPR011701">
    <property type="entry name" value="MFS"/>
</dbReference>
<sequence>MVDTTLDLDRRPYGRLIMIESPPKDSSTQPTASSQHKADEEEALEASETTNLLSPSQDSQNSHSAFDFWRVMLCDSRVLTVLLVIISGTTVGTSFHATLPLHVQETFGWGPGKTGFLFSCLIAPGLLIGPLAGWVRDRIGVRPPAVVALILQAVLQGLLGIAGSDRVSWASAGKWGGAIYIASIMAIGATRPFMTGIGPTELTVAVKSHQEKNSGIFGPTGGMSRVFSMMEVAASLGMTIGPIIGGYLKEMVGYDYMSWTWSVLYIILAVLVMSFLGSKTPDNTTAPEESY</sequence>
<evidence type="ECO:0000313" key="9">
    <source>
        <dbReference type="EMBL" id="CAG8890978.1"/>
    </source>
</evidence>
<name>A0A9W4P4C4_9EURO</name>
<evidence type="ECO:0000313" key="10">
    <source>
        <dbReference type="Proteomes" id="UP001154252"/>
    </source>
</evidence>
<keyword evidence="5 7" id="KW-0472">Membrane</keyword>
<feature type="transmembrane region" description="Helical" evidence="7">
    <location>
        <begin position="116"/>
        <end position="134"/>
    </location>
</feature>
<dbReference type="AlphaFoldDB" id="A0A9W4P4C4"/>
<dbReference type="PANTHER" id="PTHR23506">
    <property type="entry name" value="GH10249P"/>
    <property type="match status" value="1"/>
</dbReference>
<keyword evidence="10" id="KW-1185">Reference proteome</keyword>
<accession>A0A9W4P4C4</accession>
<feature type="compositionally biased region" description="Polar residues" evidence="6">
    <location>
        <begin position="24"/>
        <end position="35"/>
    </location>
</feature>
<feature type="transmembrane region" description="Helical" evidence="7">
    <location>
        <begin position="146"/>
        <end position="163"/>
    </location>
</feature>
<dbReference type="SUPFAM" id="SSF103473">
    <property type="entry name" value="MFS general substrate transporter"/>
    <property type="match status" value="1"/>
</dbReference>
<feature type="domain" description="Major facilitator superfamily (MFS) profile" evidence="8">
    <location>
        <begin position="76"/>
        <end position="291"/>
    </location>
</feature>
<comment type="caution">
    <text evidence="9">The sequence shown here is derived from an EMBL/GenBank/DDBJ whole genome shotgun (WGS) entry which is preliminary data.</text>
</comment>
<keyword evidence="2" id="KW-0813">Transport</keyword>
<feature type="transmembrane region" description="Helical" evidence="7">
    <location>
        <begin position="256"/>
        <end position="276"/>
    </location>
</feature>
<dbReference type="PANTHER" id="PTHR23506:SF35">
    <property type="entry name" value="MAJOR FACILITATOR SUPERFAMILY (MFS) PROFILE DOMAIN-CONTAINING PROTEIN-RELATED"/>
    <property type="match status" value="1"/>
</dbReference>
<dbReference type="OrthoDB" id="5086884at2759"/>
<dbReference type="GO" id="GO:0016020">
    <property type="term" value="C:membrane"/>
    <property type="evidence" value="ECO:0007669"/>
    <property type="project" value="UniProtKB-SubCell"/>
</dbReference>
<evidence type="ECO:0000256" key="7">
    <source>
        <dbReference type="SAM" id="Phobius"/>
    </source>
</evidence>
<organism evidence="9 10">
    <name type="scientific">Penicillium egyptiacum</name>
    <dbReference type="NCBI Taxonomy" id="1303716"/>
    <lineage>
        <taxon>Eukaryota</taxon>
        <taxon>Fungi</taxon>
        <taxon>Dikarya</taxon>
        <taxon>Ascomycota</taxon>
        <taxon>Pezizomycotina</taxon>
        <taxon>Eurotiomycetes</taxon>
        <taxon>Eurotiomycetidae</taxon>
        <taxon>Eurotiales</taxon>
        <taxon>Aspergillaceae</taxon>
        <taxon>Penicillium</taxon>
    </lineage>
</organism>
<keyword evidence="4 7" id="KW-1133">Transmembrane helix</keyword>
<feature type="transmembrane region" description="Helical" evidence="7">
    <location>
        <begin position="226"/>
        <end position="244"/>
    </location>
</feature>
<evidence type="ECO:0000256" key="4">
    <source>
        <dbReference type="ARBA" id="ARBA00022989"/>
    </source>
</evidence>
<dbReference type="InterPro" id="IPR036259">
    <property type="entry name" value="MFS_trans_sf"/>
</dbReference>
<dbReference type="EMBL" id="CAJVRC010000843">
    <property type="protein sequence ID" value="CAG8890978.1"/>
    <property type="molecule type" value="Genomic_DNA"/>
</dbReference>
<reference evidence="9" key="1">
    <citation type="submission" date="2021-07" db="EMBL/GenBank/DDBJ databases">
        <authorList>
            <person name="Branca A.L. A."/>
        </authorList>
    </citation>
    <scope>NUCLEOTIDE SEQUENCE</scope>
</reference>
<evidence type="ECO:0000256" key="2">
    <source>
        <dbReference type="ARBA" id="ARBA00022448"/>
    </source>
</evidence>
<evidence type="ECO:0000256" key="1">
    <source>
        <dbReference type="ARBA" id="ARBA00004141"/>
    </source>
</evidence>
<feature type="compositionally biased region" description="Polar residues" evidence="6">
    <location>
        <begin position="47"/>
        <end position="59"/>
    </location>
</feature>
<dbReference type="GO" id="GO:0022857">
    <property type="term" value="F:transmembrane transporter activity"/>
    <property type="evidence" value="ECO:0007669"/>
    <property type="project" value="InterPro"/>
</dbReference>
<feature type="transmembrane region" description="Helical" evidence="7">
    <location>
        <begin position="175"/>
        <end position="194"/>
    </location>
</feature>
<dbReference type="PROSITE" id="PS50850">
    <property type="entry name" value="MFS"/>
    <property type="match status" value="1"/>
</dbReference>
<proteinExistence type="predicted"/>
<evidence type="ECO:0000259" key="8">
    <source>
        <dbReference type="PROSITE" id="PS50850"/>
    </source>
</evidence>
<dbReference type="Gene3D" id="1.20.1250.20">
    <property type="entry name" value="MFS general substrate transporter like domains"/>
    <property type="match status" value="1"/>
</dbReference>
<dbReference type="Proteomes" id="UP001154252">
    <property type="component" value="Unassembled WGS sequence"/>
</dbReference>
<keyword evidence="3 7" id="KW-0812">Transmembrane</keyword>
<dbReference type="InterPro" id="IPR020846">
    <property type="entry name" value="MFS_dom"/>
</dbReference>
<comment type="subcellular location">
    <subcellularLocation>
        <location evidence="1">Membrane</location>
        <topology evidence="1">Multi-pass membrane protein</topology>
    </subcellularLocation>
</comment>
<protein>
    <recommendedName>
        <fullName evidence="8">Major facilitator superfamily (MFS) profile domain-containing protein</fullName>
    </recommendedName>
</protein>
<dbReference type="Pfam" id="PF07690">
    <property type="entry name" value="MFS_1"/>
    <property type="match status" value="1"/>
</dbReference>
<gene>
    <name evidence="9" type="ORF">PEGY_LOCUS2609</name>
</gene>
<feature type="region of interest" description="Disordered" evidence="6">
    <location>
        <begin position="17"/>
        <end position="59"/>
    </location>
</feature>
<evidence type="ECO:0000256" key="5">
    <source>
        <dbReference type="ARBA" id="ARBA00023136"/>
    </source>
</evidence>
<dbReference type="InterPro" id="IPR050930">
    <property type="entry name" value="MFS_Vesicular_Transporter"/>
</dbReference>
<evidence type="ECO:0000256" key="3">
    <source>
        <dbReference type="ARBA" id="ARBA00022692"/>
    </source>
</evidence>